<organism evidence="1 2">
    <name type="scientific">Dentiscutata heterogama</name>
    <dbReference type="NCBI Taxonomy" id="1316150"/>
    <lineage>
        <taxon>Eukaryota</taxon>
        <taxon>Fungi</taxon>
        <taxon>Fungi incertae sedis</taxon>
        <taxon>Mucoromycota</taxon>
        <taxon>Glomeromycotina</taxon>
        <taxon>Glomeromycetes</taxon>
        <taxon>Diversisporales</taxon>
        <taxon>Gigasporaceae</taxon>
        <taxon>Dentiscutata</taxon>
    </lineage>
</organism>
<evidence type="ECO:0000313" key="1">
    <source>
        <dbReference type="EMBL" id="CAG8748142.1"/>
    </source>
</evidence>
<sequence>REYLSKQIGDTDAENELLECVDKYIVDKTTDKVTEKHKEDVVTNKKDGSSLLTKLFGFGTDKNRKTDKELENKNEFEEKKKPGKIKNFFDKLEKEEEPEAKTRNAPTISKDDRQADILTATDNMCDKQVKNCYETNQFPILDKHIEDIISDDKEPDQSEKAATFVTTQISVTPETCKEWS</sequence>
<dbReference type="Proteomes" id="UP000789702">
    <property type="component" value="Unassembled WGS sequence"/>
</dbReference>
<evidence type="ECO:0000313" key="2">
    <source>
        <dbReference type="Proteomes" id="UP000789702"/>
    </source>
</evidence>
<protein>
    <submittedName>
        <fullName evidence="1">3003_t:CDS:1</fullName>
    </submittedName>
</protein>
<keyword evidence="2" id="KW-1185">Reference proteome</keyword>
<accession>A0ACA9QEK9</accession>
<comment type="caution">
    <text evidence="1">The sequence shown here is derived from an EMBL/GenBank/DDBJ whole genome shotgun (WGS) entry which is preliminary data.</text>
</comment>
<name>A0ACA9QEK9_9GLOM</name>
<feature type="non-terminal residue" evidence="1">
    <location>
        <position position="180"/>
    </location>
</feature>
<reference evidence="1" key="1">
    <citation type="submission" date="2021-06" db="EMBL/GenBank/DDBJ databases">
        <authorList>
            <person name="Kallberg Y."/>
            <person name="Tangrot J."/>
            <person name="Rosling A."/>
        </authorList>
    </citation>
    <scope>NUCLEOTIDE SEQUENCE</scope>
    <source>
        <strain evidence="1">IL203A</strain>
    </source>
</reference>
<proteinExistence type="predicted"/>
<dbReference type="EMBL" id="CAJVPU010044688">
    <property type="protein sequence ID" value="CAG8748142.1"/>
    <property type="molecule type" value="Genomic_DNA"/>
</dbReference>
<gene>
    <name evidence="1" type="ORF">DHETER_LOCUS14471</name>
</gene>
<feature type="non-terminal residue" evidence="1">
    <location>
        <position position="1"/>
    </location>
</feature>